<dbReference type="Proteomes" id="UP000271162">
    <property type="component" value="Unassembled WGS sequence"/>
</dbReference>
<gene>
    <name evidence="9" type="ORF">NBR_LOCUS21187</name>
</gene>
<evidence type="ECO:0000256" key="2">
    <source>
        <dbReference type="ARBA" id="ARBA00005748"/>
    </source>
</evidence>
<comment type="similarity">
    <text evidence="2">Belongs to the NEMP family.</text>
</comment>
<proteinExistence type="inferred from homology"/>
<keyword evidence="3" id="KW-0812">Transmembrane</keyword>
<feature type="region of interest" description="Disordered" evidence="8">
    <location>
        <begin position="63"/>
        <end position="190"/>
    </location>
</feature>
<dbReference type="InterPro" id="IPR019358">
    <property type="entry name" value="NEMP_fam"/>
</dbReference>
<keyword evidence="4" id="KW-0732">Signal</keyword>
<organism evidence="11">
    <name type="scientific">Nippostrongylus brasiliensis</name>
    <name type="common">Rat hookworm</name>
    <dbReference type="NCBI Taxonomy" id="27835"/>
    <lineage>
        <taxon>Eukaryota</taxon>
        <taxon>Metazoa</taxon>
        <taxon>Ecdysozoa</taxon>
        <taxon>Nematoda</taxon>
        <taxon>Chromadorea</taxon>
        <taxon>Rhabditida</taxon>
        <taxon>Rhabditina</taxon>
        <taxon>Rhabditomorpha</taxon>
        <taxon>Strongyloidea</taxon>
        <taxon>Heligmosomidae</taxon>
        <taxon>Nippostrongylus</taxon>
    </lineage>
</organism>
<feature type="compositionally biased region" description="Basic and acidic residues" evidence="8">
    <location>
        <begin position="96"/>
        <end position="106"/>
    </location>
</feature>
<dbReference type="OMA" id="LMEPSAH"/>
<feature type="compositionally biased region" description="Acidic residues" evidence="8">
    <location>
        <begin position="70"/>
        <end position="80"/>
    </location>
</feature>
<evidence type="ECO:0000313" key="10">
    <source>
        <dbReference type="Proteomes" id="UP000271162"/>
    </source>
</evidence>
<evidence type="ECO:0000256" key="8">
    <source>
        <dbReference type="SAM" id="MobiDB-lite"/>
    </source>
</evidence>
<feature type="compositionally biased region" description="Basic and acidic residues" evidence="8">
    <location>
        <begin position="13"/>
        <end position="27"/>
    </location>
</feature>
<evidence type="ECO:0000256" key="6">
    <source>
        <dbReference type="ARBA" id="ARBA00023136"/>
    </source>
</evidence>
<keyword evidence="6" id="KW-0472">Membrane</keyword>
<evidence type="ECO:0000256" key="4">
    <source>
        <dbReference type="ARBA" id="ARBA00022729"/>
    </source>
</evidence>
<feature type="region of interest" description="Disordered" evidence="8">
    <location>
        <begin position="1"/>
        <end position="27"/>
    </location>
</feature>
<keyword evidence="10" id="KW-1185">Reference proteome</keyword>
<dbReference type="WBParaSite" id="NBR_0002118701-mRNA-1">
    <property type="protein sequence ID" value="NBR_0002118701-mRNA-1"/>
    <property type="gene ID" value="NBR_0002118701"/>
</dbReference>
<comment type="subcellular location">
    <subcellularLocation>
        <location evidence="1">Nucleus inner membrane</location>
        <topology evidence="1">Multi-pass membrane protein</topology>
        <orientation evidence="1">Nucleoplasmic side</orientation>
    </subcellularLocation>
</comment>
<feature type="compositionally biased region" description="Polar residues" evidence="8">
    <location>
        <begin position="220"/>
        <end position="230"/>
    </location>
</feature>
<feature type="compositionally biased region" description="Acidic residues" evidence="8">
    <location>
        <begin position="231"/>
        <end position="243"/>
    </location>
</feature>
<feature type="region of interest" description="Disordered" evidence="8">
    <location>
        <begin position="208"/>
        <end position="243"/>
    </location>
</feature>
<feature type="compositionally biased region" description="Polar residues" evidence="8">
    <location>
        <begin position="157"/>
        <end position="169"/>
    </location>
</feature>
<evidence type="ECO:0000256" key="3">
    <source>
        <dbReference type="ARBA" id="ARBA00022692"/>
    </source>
</evidence>
<dbReference type="PANTHER" id="PTHR13598">
    <property type="entry name" value="AT07567P-RELATED"/>
    <property type="match status" value="1"/>
</dbReference>
<evidence type="ECO:0000256" key="1">
    <source>
        <dbReference type="ARBA" id="ARBA00004575"/>
    </source>
</evidence>
<reference evidence="9 10" key="2">
    <citation type="submission" date="2018-11" db="EMBL/GenBank/DDBJ databases">
        <authorList>
            <consortium name="Pathogen Informatics"/>
        </authorList>
    </citation>
    <scope>NUCLEOTIDE SEQUENCE [LARGE SCALE GENOMIC DNA]</scope>
</reference>
<feature type="compositionally biased region" description="Basic and acidic residues" evidence="8">
    <location>
        <begin position="125"/>
        <end position="138"/>
    </location>
</feature>
<evidence type="ECO:0000256" key="5">
    <source>
        <dbReference type="ARBA" id="ARBA00022989"/>
    </source>
</evidence>
<sequence length="243" mass="28699">MRRKVSPPKRRLLTREEYEKEGQETTKRELQRLREYCRSPDADVWKITSRVHDPRRLARFVAGKEGHVLEEEEEMYEEDSGNTYSSSEDGEEDDISDRYENDNRDIEYEENDWNEEEVIKSPPKSRYEKHSNFKESSFRRSPALPRNGSRLMEPSAHSRSTYWNDSPQLRKSLPRPGSSSSSSRRYVKDDRDDAVYDSSFLRRYVKRQEAVKHSPRSPIASASNEFFSSDSDPDVNDEYTYDD</sequence>
<name>A0A0N4YVB5_NIPBR</name>
<dbReference type="AlphaFoldDB" id="A0A0N4YVB5"/>
<accession>A0A0N4YVB5</accession>
<protein>
    <submittedName>
        <fullName evidence="11">Snurportin-1</fullName>
    </submittedName>
</protein>
<dbReference type="PANTHER" id="PTHR13598:SF1">
    <property type="entry name" value="AT07567P-RELATED"/>
    <property type="match status" value="1"/>
</dbReference>
<keyword evidence="5" id="KW-1133">Transmembrane helix</keyword>
<dbReference type="STRING" id="27835.A0A0N4YVB5"/>
<evidence type="ECO:0000313" key="11">
    <source>
        <dbReference type="WBParaSite" id="NBR_0002118701-mRNA-1"/>
    </source>
</evidence>
<evidence type="ECO:0000256" key="7">
    <source>
        <dbReference type="ARBA" id="ARBA00023242"/>
    </source>
</evidence>
<dbReference type="EMBL" id="UYSL01026010">
    <property type="protein sequence ID" value="VDL84928.1"/>
    <property type="molecule type" value="Genomic_DNA"/>
</dbReference>
<evidence type="ECO:0000313" key="9">
    <source>
        <dbReference type="EMBL" id="VDL84928.1"/>
    </source>
</evidence>
<feature type="compositionally biased region" description="Acidic residues" evidence="8">
    <location>
        <begin position="107"/>
        <end position="116"/>
    </location>
</feature>
<keyword evidence="7" id="KW-0539">Nucleus</keyword>
<dbReference type="Pfam" id="PF10225">
    <property type="entry name" value="NEMP"/>
    <property type="match status" value="1"/>
</dbReference>
<dbReference type="GO" id="GO:0005637">
    <property type="term" value="C:nuclear inner membrane"/>
    <property type="evidence" value="ECO:0007669"/>
    <property type="project" value="UniProtKB-SubCell"/>
</dbReference>
<reference evidence="11" key="1">
    <citation type="submission" date="2017-02" db="UniProtKB">
        <authorList>
            <consortium name="WormBaseParasite"/>
        </authorList>
    </citation>
    <scope>IDENTIFICATION</scope>
</reference>
<feature type="compositionally biased region" description="Basic residues" evidence="8">
    <location>
        <begin position="1"/>
        <end position="12"/>
    </location>
</feature>